<reference evidence="2 3" key="1">
    <citation type="submission" date="2019-06" db="EMBL/GenBank/DDBJ databases">
        <title>Sorghum-associated microbial communities from plants grown in Nebraska, USA.</title>
        <authorList>
            <person name="Schachtman D."/>
        </authorList>
    </citation>
    <scope>NUCLEOTIDE SEQUENCE [LARGE SCALE GENOMIC DNA]</scope>
    <source>
        <strain evidence="2 3">110</strain>
    </source>
</reference>
<feature type="transmembrane region" description="Helical" evidence="1">
    <location>
        <begin position="90"/>
        <end position="110"/>
    </location>
</feature>
<feature type="transmembrane region" description="Helical" evidence="1">
    <location>
        <begin position="116"/>
        <end position="137"/>
    </location>
</feature>
<evidence type="ECO:0000256" key="1">
    <source>
        <dbReference type="SAM" id="Phobius"/>
    </source>
</evidence>
<dbReference type="RefSeq" id="WP_142018649.1">
    <property type="nucleotide sequence ID" value="NZ_VFPD01000003.1"/>
</dbReference>
<comment type="caution">
    <text evidence="2">The sequence shown here is derived from an EMBL/GenBank/DDBJ whole genome shotgun (WGS) entry which is preliminary data.</text>
</comment>
<keyword evidence="1" id="KW-1133">Transmembrane helix</keyword>
<feature type="transmembrane region" description="Helical" evidence="1">
    <location>
        <begin position="20"/>
        <end position="43"/>
    </location>
</feature>
<protein>
    <submittedName>
        <fullName evidence="2">Uncharacterized protein</fullName>
    </submittedName>
</protein>
<dbReference type="AlphaFoldDB" id="A0A543E9N1"/>
<keyword evidence="1" id="KW-0472">Membrane</keyword>
<dbReference type="EMBL" id="VFPD01000003">
    <property type="protein sequence ID" value="TQM18287.1"/>
    <property type="molecule type" value="Genomic_DNA"/>
</dbReference>
<keyword evidence="3" id="KW-1185">Reference proteome</keyword>
<dbReference type="Proteomes" id="UP000316437">
    <property type="component" value="Unassembled WGS sequence"/>
</dbReference>
<evidence type="ECO:0000313" key="2">
    <source>
        <dbReference type="EMBL" id="TQM18287.1"/>
    </source>
</evidence>
<keyword evidence="1" id="KW-0812">Transmembrane</keyword>
<evidence type="ECO:0000313" key="3">
    <source>
        <dbReference type="Proteomes" id="UP000316437"/>
    </source>
</evidence>
<proteinExistence type="predicted"/>
<feature type="transmembrane region" description="Helical" evidence="1">
    <location>
        <begin position="63"/>
        <end position="83"/>
    </location>
</feature>
<name>A0A543E9N1_9FLAO</name>
<organism evidence="2 3">
    <name type="scientific">Chryseobacterium aquifrigidense</name>
    <dbReference type="NCBI Taxonomy" id="558021"/>
    <lineage>
        <taxon>Bacteria</taxon>
        <taxon>Pseudomonadati</taxon>
        <taxon>Bacteroidota</taxon>
        <taxon>Flavobacteriia</taxon>
        <taxon>Flavobacteriales</taxon>
        <taxon>Weeksellaceae</taxon>
        <taxon>Chryseobacterium group</taxon>
        <taxon>Chryseobacterium</taxon>
    </lineage>
</organism>
<accession>A0A543E9N1</accession>
<gene>
    <name evidence="2" type="ORF">FB551_4068</name>
</gene>
<sequence length="166" mass="18981">MKQSIQPNQINPGRATNAQVKATGLVLLSSIMPFLNNILNSLFKTESILLIDAPGVKKLDLDSAIFFLSVPFSYLFIAIGARLGAHKNSYFAVFISVYIQLFLTVNFIFIEKKKSYIITQILLFVICAVATFLFYIISKYYKDIETKNEYLNKTLDRYSEIIKNRK</sequence>